<dbReference type="InterPro" id="IPR002625">
    <property type="entry name" value="Smr_dom"/>
</dbReference>
<dbReference type="PANTHER" id="PTHR35562:SF2">
    <property type="entry name" value="DNA ENDONUCLEASE SMRA-RELATED"/>
    <property type="match status" value="1"/>
</dbReference>
<proteinExistence type="predicted"/>
<evidence type="ECO:0000313" key="3">
    <source>
        <dbReference type="EMBL" id="QTD53566.1"/>
    </source>
</evidence>
<keyword evidence="4" id="KW-1185">Reference proteome</keyword>
<reference evidence="3" key="1">
    <citation type="submission" date="2021-03" db="EMBL/GenBank/DDBJ databases">
        <title>Acanthopleuribacteraceae sp. M133.</title>
        <authorList>
            <person name="Wang G."/>
        </authorList>
    </citation>
    <scope>NUCLEOTIDE SEQUENCE</scope>
    <source>
        <strain evidence="3">M133</strain>
    </source>
</reference>
<dbReference type="InterPro" id="IPR036063">
    <property type="entry name" value="Smr_dom_sf"/>
</dbReference>
<feature type="compositionally biased region" description="Basic and acidic residues" evidence="1">
    <location>
        <begin position="18"/>
        <end position="30"/>
    </location>
</feature>
<gene>
    <name evidence="3" type="ORF">J3U87_14010</name>
</gene>
<evidence type="ECO:0000256" key="1">
    <source>
        <dbReference type="SAM" id="MobiDB-lite"/>
    </source>
</evidence>
<evidence type="ECO:0000313" key="4">
    <source>
        <dbReference type="Proteomes" id="UP000663929"/>
    </source>
</evidence>
<protein>
    <submittedName>
        <fullName evidence="3">Smr/MutS family protein</fullName>
    </submittedName>
</protein>
<dbReference type="RefSeq" id="WP_237383667.1">
    <property type="nucleotide sequence ID" value="NZ_CP071793.1"/>
</dbReference>
<dbReference type="Pfam" id="PF01713">
    <property type="entry name" value="Smr"/>
    <property type="match status" value="1"/>
</dbReference>
<organism evidence="3 4">
    <name type="scientific">Sulfidibacter corallicola</name>
    <dbReference type="NCBI Taxonomy" id="2818388"/>
    <lineage>
        <taxon>Bacteria</taxon>
        <taxon>Pseudomonadati</taxon>
        <taxon>Acidobacteriota</taxon>
        <taxon>Holophagae</taxon>
        <taxon>Acanthopleuribacterales</taxon>
        <taxon>Acanthopleuribacteraceae</taxon>
        <taxon>Sulfidibacter</taxon>
    </lineage>
</organism>
<dbReference type="AlphaFoldDB" id="A0A8A4TUC1"/>
<feature type="domain" description="Smr" evidence="2">
    <location>
        <begin position="102"/>
        <end position="185"/>
    </location>
</feature>
<dbReference type="Proteomes" id="UP000663929">
    <property type="component" value="Chromosome"/>
</dbReference>
<feature type="region of interest" description="Disordered" evidence="1">
    <location>
        <begin position="18"/>
        <end position="38"/>
    </location>
</feature>
<dbReference type="SMART" id="SM00463">
    <property type="entry name" value="SMR"/>
    <property type="match status" value="1"/>
</dbReference>
<dbReference type="PANTHER" id="PTHR35562">
    <property type="entry name" value="DNA ENDONUCLEASE SMRA-RELATED"/>
    <property type="match status" value="1"/>
</dbReference>
<dbReference type="SUPFAM" id="SSF160443">
    <property type="entry name" value="SMR domain-like"/>
    <property type="match status" value="1"/>
</dbReference>
<accession>A0A8A4TUC1</accession>
<dbReference type="Gene3D" id="3.30.1370.110">
    <property type="match status" value="1"/>
</dbReference>
<dbReference type="PROSITE" id="PS50828">
    <property type="entry name" value="SMR"/>
    <property type="match status" value="1"/>
</dbReference>
<sequence length="187" mass="21026">MSRDPDFSELMAAIGVRPIDERAKPAKEESTATPSYETYAPVQRLQEEPDLTEEDSALFLDAMANLGDAVPRKDEAIPEPAGRDFRRIKHRKDRKPEPDEVLDLHGMRLDPALARLQAFVTQAFTHNRKSVMVITGKGLHSKGGIGILKREVEQWIIQAGRRFVRAYAEAPRAYGGRGAFILYLREA</sequence>
<name>A0A8A4TUC1_SULCO</name>
<evidence type="ECO:0000259" key="2">
    <source>
        <dbReference type="PROSITE" id="PS50828"/>
    </source>
</evidence>
<dbReference type="KEGG" id="scor:J3U87_14010"/>
<dbReference type="EMBL" id="CP071793">
    <property type="protein sequence ID" value="QTD53566.1"/>
    <property type="molecule type" value="Genomic_DNA"/>
</dbReference>